<dbReference type="Gene3D" id="3.10.450.50">
    <property type="match status" value="1"/>
</dbReference>
<dbReference type="PANTHER" id="PTHR34003:SF2">
    <property type="entry name" value="SNOAL-LIKE DOMAIN-CONTAINING PROTEIN"/>
    <property type="match status" value="1"/>
</dbReference>
<dbReference type="PANTHER" id="PTHR34003">
    <property type="entry name" value="BLL2395 PROTEIN"/>
    <property type="match status" value="1"/>
</dbReference>
<sequence>MSSNNIKTNLESIFEGIRQNKIVETFEKYYDEKVVMFEKGDSTNRVGKDQNRVAEQGFQSNATIHELKIIKILIDGNNSAYESEMTFTYGGHKVTKTQWAIQEWTPSGLIVKEEFF</sequence>
<evidence type="ECO:0000313" key="1">
    <source>
        <dbReference type="EMBL" id="KAF2073669.1"/>
    </source>
</evidence>
<evidence type="ECO:0000313" key="2">
    <source>
        <dbReference type="Proteomes" id="UP000695562"/>
    </source>
</evidence>
<dbReference type="OrthoDB" id="13613at2759"/>
<evidence type="ECO:0008006" key="3">
    <source>
        <dbReference type="Google" id="ProtNLM"/>
    </source>
</evidence>
<dbReference type="AlphaFoldDB" id="A0A8J4PVT8"/>
<dbReference type="EMBL" id="AJWJ01000190">
    <property type="protein sequence ID" value="KAF2073669.1"/>
    <property type="molecule type" value="Genomic_DNA"/>
</dbReference>
<dbReference type="SUPFAM" id="SSF54427">
    <property type="entry name" value="NTF2-like"/>
    <property type="match status" value="1"/>
</dbReference>
<accession>A0A8J4PVT8</accession>
<dbReference type="Proteomes" id="UP000695562">
    <property type="component" value="Unassembled WGS sequence"/>
</dbReference>
<name>A0A8J4PVT8_9MYCE</name>
<dbReference type="InterPro" id="IPR032710">
    <property type="entry name" value="NTF2-like_dom_sf"/>
</dbReference>
<proteinExistence type="predicted"/>
<protein>
    <recommendedName>
        <fullName evidence="3">SnoaL-like domain-containing protein</fullName>
    </recommendedName>
</protein>
<organism evidence="1 2">
    <name type="scientific">Polysphondylium violaceum</name>
    <dbReference type="NCBI Taxonomy" id="133409"/>
    <lineage>
        <taxon>Eukaryota</taxon>
        <taxon>Amoebozoa</taxon>
        <taxon>Evosea</taxon>
        <taxon>Eumycetozoa</taxon>
        <taxon>Dictyostelia</taxon>
        <taxon>Dictyosteliales</taxon>
        <taxon>Dictyosteliaceae</taxon>
        <taxon>Polysphondylium</taxon>
    </lineage>
</organism>
<gene>
    <name evidence="1" type="ORF">CYY_005019</name>
</gene>
<comment type="caution">
    <text evidence="1">The sequence shown here is derived from an EMBL/GenBank/DDBJ whole genome shotgun (WGS) entry which is preliminary data.</text>
</comment>
<keyword evidence="2" id="KW-1185">Reference proteome</keyword>
<reference evidence="1" key="1">
    <citation type="submission" date="2020-01" db="EMBL/GenBank/DDBJ databases">
        <title>Development of genomics and gene disruption for Polysphondylium violaceum indicates a role for the polyketide synthase stlB in stalk morphogenesis.</title>
        <authorList>
            <person name="Narita B."/>
            <person name="Kawabe Y."/>
            <person name="Kin K."/>
            <person name="Saito T."/>
            <person name="Gibbs R."/>
            <person name="Kuspa A."/>
            <person name="Muzny D."/>
            <person name="Queller D."/>
            <person name="Richards S."/>
            <person name="Strassman J."/>
            <person name="Sucgang R."/>
            <person name="Worley K."/>
            <person name="Schaap P."/>
        </authorList>
    </citation>
    <scope>NUCLEOTIDE SEQUENCE</scope>
    <source>
        <strain evidence="1">QSvi11</strain>
    </source>
</reference>